<sequence>MRYVKAAAAAALACVLFSVPAFSQNNAVKIGVLDDMSGPYAENTGPGDVAAVRFAIADFGGSVLGKPIELVTADFQSKVDVGVGIAKRWYDDENVDMILGIPNSAIALALVRIAQEKNRIVMPTAAATSELTGKACTSHSIHWIYDTYGQTKTIVNAISKMGGDNSWFFVTVDYAFGLAVESDATSFIKAAGGKVAGSVRHPLNTADFSSYLLQAQASKAQGLMFANGGNDIITGVKQAAEFGLAKQGMKISAPLAQFPDIRGVGLKVAQGILISSPFYWDMTPEARAFTDRFTKVIGRPPSFIQAGTYGAVLHYLKAVQAAGTDEAKAVMAKMKELPINDFMTKNGKVREDGRVIRDMYLMQAKTPEESKGEWDLVKMVATVPGNEAFRPLSEGGCPLVGKVN</sequence>
<evidence type="ECO:0000256" key="3">
    <source>
        <dbReference type="ARBA" id="ARBA00022970"/>
    </source>
</evidence>
<evidence type="ECO:0000259" key="5">
    <source>
        <dbReference type="Pfam" id="PF13458"/>
    </source>
</evidence>
<evidence type="ECO:0000313" key="7">
    <source>
        <dbReference type="Proteomes" id="UP000321058"/>
    </source>
</evidence>
<dbReference type="Gene3D" id="3.40.50.2300">
    <property type="match status" value="2"/>
</dbReference>
<dbReference type="EMBL" id="BKAJ01000033">
    <property type="protein sequence ID" value="GEP55098.1"/>
    <property type="molecule type" value="Genomic_DNA"/>
</dbReference>
<evidence type="ECO:0000256" key="2">
    <source>
        <dbReference type="ARBA" id="ARBA00022729"/>
    </source>
</evidence>
<accession>A0A512N7Y3</accession>
<organism evidence="6 7">
    <name type="scientific">Reyranella soli</name>
    <dbReference type="NCBI Taxonomy" id="1230389"/>
    <lineage>
        <taxon>Bacteria</taxon>
        <taxon>Pseudomonadati</taxon>
        <taxon>Pseudomonadota</taxon>
        <taxon>Alphaproteobacteria</taxon>
        <taxon>Hyphomicrobiales</taxon>
        <taxon>Reyranellaceae</taxon>
        <taxon>Reyranella</taxon>
    </lineage>
</organism>
<feature type="chain" id="PRO_5021700093" evidence="4">
    <location>
        <begin position="24"/>
        <end position="404"/>
    </location>
</feature>
<dbReference type="SUPFAM" id="SSF53822">
    <property type="entry name" value="Periplasmic binding protein-like I"/>
    <property type="match status" value="1"/>
</dbReference>
<dbReference type="GO" id="GO:0006865">
    <property type="term" value="P:amino acid transport"/>
    <property type="evidence" value="ECO:0007669"/>
    <property type="project" value="UniProtKB-KW"/>
</dbReference>
<keyword evidence="3" id="KW-0813">Transport</keyword>
<keyword evidence="7" id="KW-1185">Reference proteome</keyword>
<comment type="similarity">
    <text evidence="1">Belongs to the leucine-binding protein family.</text>
</comment>
<name>A0A512N7Y3_9HYPH</name>
<feature type="domain" description="Leucine-binding protein" evidence="5">
    <location>
        <begin position="28"/>
        <end position="365"/>
    </location>
</feature>
<dbReference type="OrthoDB" id="7237299at2"/>
<evidence type="ECO:0000256" key="4">
    <source>
        <dbReference type="SAM" id="SignalP"/>
    </source>
</evidence>
<dbReference type="CDD" id="cd06327">
    <property type="entry name" value="PBP1_SBP-like"/>
    <property type="match status" value="1"/>
</dbReference>
<dbReference type="InterPro" id="IPR028081">
    <property type="entry name" value="Leu-bd"/>
</dbReference>
<keyword evidence="3" id="KW-0029">Amino-acid transport</keyword>
<dbReference type="AlphaFoldDB" id="A0A512N7Y3"/>
<dbReference type="RefSeq" id="WP_147149196.1">
    <property type="nucleotide sequence ID" value="NZ_BKAJ01000033.1"/>
</dbReference>
<gene>
    <name evidence="6" type="ORF">RSO01_22640</name>
</gene>
<protein>
    <submittedName>
        <fullName evidence="6">ABC transporter substrate-binding protein</fullName>
    </submittedName>
</protein>
<dbReference type="InterPro" id="IPR051010">
    <property type="entry name" value="BCAA_transport"/>
</dbReference>
<dbReference type="Pfam" id="PF13458">
    <property type="entry name" value="Peripla_BP_6"/>
    <property type="match status" value="1"/>
</dbReference>
<dbReference type="Proteomes" id="UP000321058">
    <property type="component" value="Unassembled WGS sequence"/>
</dbReference>
<dbReference type="InterPro" id="IPR028082">
    <property type="entry name" value="Peripla_BP_I"/>
</dbReference>
<reference evidence="6 7" key="1">
    <citation type="submission" date="2019-07" db="EMBL/GenBank/DDBJ databases">
        <title>Whole genome shotgun sequence of Reyranella soli NBRC 108950.</title>
        <authorList>
            <person name="Hosoyama A."/>
            <person name="Uohara A."/>
            <person name="Ohji S."/>
            <person name="Ichikawa N."/>
        </authorList>
    </citation>
    <scope>NUCLEOTIDE SEQUENCE [LARGE SCALE GENOMIC DNA]</scope>
    <source>
        <strain evidence="6 7">NBRC 108950</strain>
    </source>
</reference>
<feature type="signal peptide" evidence="4">
    <location>
        <begin position="1"/>
        <end position="23"/>
    </location>
</feature>
<evidence type="ECO:0000256" key="1">
    <source>
        <dbReference type="ARBA" id="ARBA00010062"/>
    </source>
</evidence>
<keyword evidence="2 4" id="KW-0732">Signal</keyword>
<evidence type="ECO:0000313" key="6">
    <source>
        <dbReference type="EMBL" id="GEP55098.1"/>
    </source>
</evidence>
<comment type="caution">
    <text evidence="6">The sequence shown here is derived from an EMBL/GenBank/DDBJ whole genome shotgun (WGS) entry which is preliminary data.</text>
</comment>
<dbReference type="PANTHER" id="PTHR30483:SF6">
    <property type="entry name" value="PERIPLASMIC BINDING PROTEIN OF ABC TRANSPORTER FOR NATURAL AMINO ACIDS"/>
    <property type="match status" value="1"/>
</dbReference>
<proteinExistence type="inferred from homology"/>
<dbReference type="PANTHER" id="PTHR30483">
    <property type="entry name" value="LEUCINE-SPECIFIC-BINDING PROTEIN"/>
    <property type="match status" value="1"/>
</dbReference>